<accession>A0A285VV82</accession>
<dbReference type="Pfam" id="PF09922">
    <property type="entry name" value="LiaF-like_C"/>
    <property type="match status" value="1"/>
</dbReference>
<evidence type="ECO:0000313" key="3">
    <source>
        <dbReference type="Proteomes" id="UP000219688"/>
    </source>
</evidence>
<sequence>MTFPPPLPGPQTPGEGLPEIVPGALPARRERGDALVGIMGEIVRTGRWEVGRRTVAYQLMGNLKLDLRDVLVPGETLEVEAYVLMGDVRVLVPGGTDVQVRGATLMGDGRTESDAFSADLPPTGSRVVVTVWSLMGNVRVRTAGAEGKLPRGWRWARV</sequence>
<organism evidence="2 3">
    <name type="scientific">Ornithinimicrobium cerasi</name>
    <dbReference type="NCBI Taxonomy" id="2248773"/>
    <lineage>
        <taxon>Bacteria</taxon>
        <taxon>Bacillati</taxon>
        <taxon>Actinomycetota</taxon>
        <taxon>Actinomycetes</taxon>
        <taxon>Micrococcales</taxon>
        <taxon>Ornithinimicrobiaceae</taxon>
        <taxon>Ornithinimicrobium</taxon>
    </lineage>
</organism>
<dbReference type="AlphaFoldDB" id="A0A285VV82"/>
<protein>
    <submittedName>
        <fullName evidence="2">Cell wall-active antibiotics response 4TMS YvqF</fullName>
    </submittedName>
</protein>
<dbReference type="Proteomes" id="UP000219688">
    <property type="component" value="Unassembled WGS sequence"/>
</dbReference>
<name>A0A285VV82_9MICO</name>
<keyword evidence="3" id="KW-1185">Reference proteome</keyword>
<evidence type="ECO:0000313" key="2">
    <source>
        <dbReference type="EMBL" id="SOC57969.1"/>
    </source>
</evidence>
<feature type="domain" description="Cell wall-active antibiotics response LiaF-like C-terminal" evidence="1">
    <location>
        <begin position="47"/>
        <end position="110"/>
    </location>
</feature>
<dbReference type="RefSeq" id="WP_097189262.1">
    <property type="nucleotide sequence ID" value="NZ_OBQK01000019.1"/>
</dbReference>
<dbReference type="InterPro" id="IPR024425">
    <property type="entry name" value="LiaF-like_C"/>
</dbReference>
<reference evidence="3" key="1">
    <citation type="submission" date="2017-08" db="EMBL/GenBank/DDBJ databases">
        <authorList>
            <person name="Varghese N."/>
            <person name="Submissions S."/>
        </authorList>
    </citation>
    <scope>NUCLEOTIDE SEQUENCE [LARGE SCALE GENOMIC DNA]</scope>
    <source>
        <strain evidence="3">USBA17B2</strain>
    </source>
</reference>
<proteinExistence type="predicted"/>
<evidence type="ECO:0000259" key="1">
    <source>
        <dbReference type="Pfam" id="PF09922"/>
    </source>
</evidence>
<dbReference type="PANTHER" id="PTHR40763">
    <property type="entry name" value="MEMBRANE PROTEIN-RELATED"/>
    <property type="match status" value="1"/>
</dbReference>
<gene>
    <name evidence="2" type="ORF">SAMN05421879_11917</name>
</gene>
<dbReference type="PANTHER" id="PTHR40763:SF5">
    <property type="entry name" value="MEMBRANE PROTEIN"/>
    <property type="match status" value="1"/>
</dbReference>
<dbReference type="EMBL" id="OBQK01000019">
    <property type="protein sequence ID" value="SOC57969.1"/>
    <property type="molecule type" value="Genomic_DNA"/>
</dbReference>